<dbReference type="GO" id="GO:1901135">
    <property type="term" value="P:carbohydrate derivative metabolic process"/>
    <property type="evidence" value="ECO:0007669"/>
    <property type="project" value="UniProtKB-ARBA"/>
</dbReference>
<proteinExistence type="predicted"/>
<accession>A0A2T5J153</accession>
<dbReference type="OrthoDB" id="9802525at2"/>
<dbReference type="AlphaFoldDB" id="A0A2T5J153"/>
<dbReference type="Pfam" id="PF00534">
    <property type="entry name" value="Glycos_transf_1"/>
    <property type="match status" value="1"/>
</dbReference>
<dbReference type="PANTHER" id="PTHR12526">
    <property type="entry name" value="GLYCOSYLTRANSFERASE"/>
    <property type="match status" value="1"/>
</dbReference>
<dbReference type="SUPFAM" id="SSF53756">
    <property type="entry name" value="UDP-Glycosyltransferase/glycogen phosphorylase"/>
    <property type="match status" value="1"/>
</dbReference>
<keyword evidence="4" id="KW-1185">Reference proteome</keyword>
<evidence type="ECO:0000259" key="1">
    <source>
        <dbReference type="Pfam" id="PF00534"/>
    </source>
</evidence>
<organism evidence="3 4">
    <name type="scientific">Agitococcus lubricus</name>
    <dbReference type="NCBI Taxonomy" id="1077255"/>
    <lineage>
        <taxon>Bacteria</taxon>
        <taxon>Pseudomonadati</taxon>
        <taxon>Pseudomonadota</taxon>
        <taxon>Gammaproteobacteria</taxon>
        <taxon>Moraxellales</taxon>
        <taxon>Moraxellaceae</taxon>
        <taxon>Agitococcus</taxon>
    </lineage>
</organism>
<reference evidence="3 4" key="1">
    <citation type="submission" date="2018-04" db="EMBL/GenBank/DDBJ databases">
        <title>Genomic Encyclopedia of Archaeal and Bacterial Type Strains, Phase II (KMG-II): from individual species to whole genera.</title>
        <authorList>
            <person name="Goeker M."/>
        </authorList>
    </citation>
    <scope>NUCLEOTIDE SEQUENCE [LARGE SCALE GENOMIC DNA]</scope>
    <source>
        <strain evidence="3 4">DSM 5822</strain>
    </source>
</reference>
<protein>
    <submittedName>
        <fullName evidence="3">Glycosyltransferase involved in cell wall biosynthesis</fullName>
    </submittedName>
</protein>
<dbReference type="PANTHER" id="PTHR12526:SF630">
    <property type="entry name" value="GLYCOSYLTRANSFERASE"/>
    <property type="match status" value="1"/>
</dbReference>
<dbReference type="GO" id="GO:0016757">
    <property type="term" value="F:glycosyltransferase activity"/>
    <property type="evidence" value="ECO:0007669"/>
    <property type="project" value="InterPro"/>
</dbReference>
<name>A0A2T5J153_9GAMM</name>
<dbReference type="Gene3D" id="3.40.50.2000">
    <property type="entry name" value="Glycogen Phosphorylase B"/>
    <property type="match status" value="2"/>
</dbReference>
<sequence>MRYKIVQVMATQGGVVGGLEKHTLQLCAALAEKHEVHLLADKPYASVCPKGVVFHTVDFSQSRWNPRLYWQLGQYLNDIQPHIVHAQAGKAASLLRWLKWLFRHMLFVATVHGTKKDISAYADMDGVIAVSNMLAAPFPADKVRVIYNGSQLPPLLNDNEKKALRQRLVPEDNKPLLIAVGRLAPVKAYDILLRAFVGVDAHLLIVGDGPERENLEHLAQELLVLNQVTFLGQRQDVSQLLQVADLCVISSHREGFPLIMVESLQVGCPVISTEVSGVKEWLPPALMTEPNNVQALHDLLCVTLQRLPLLRRNYLPIFLRAKQELTVEGMTQRTLDFYHDLLEARQQIPS</sequence>
<dbReference type="Pfam" id="PF13439">
    <property type="entry name" value="Glyco_transf_4"/>
    <property type="match status" value="1"/>
</dbReference>
<evidence type="ECO:0000313" key="4">
    <source>
        <dbReference type="Proteomes" id="UP000244223"/>
    </source>
</evidence>
<dbReference type="RefSeq" id="WP_107865031.1">
    <property type="nucleotide sequence ID" value="NZ_QAON01000004.1"/>
</dbReference>
<dbReference type="InterPro" id="IPR028098">
    <property type="entry name" value="Glyco_trans_4-like_N"/>
</dbReference>
<dbReference type="CDD" id="cd03811">
    <property type="entry name" value="GT4_GT28_WabH-like"/>
    <property type="match status" value="1"/>
</dbReference>
<evidence type="ECO:0000313" key="3">
    <source>
        <dbReference type="EMBL" id="PTQ90029.1"/>
    </source>
</evidence>
<evidence type="ECO:0000259" key="2">
    <source>
        <dbReference type="Pfam" id="PF13439"/>
    </source>
</evidence>
<feature type="domain" description="Glycosyl transferase family 1" evidence="1">
    <location>
        <begin position="161"/>
        <end position="299"/>
    </location>
</feature>
<feature type="domain" description="Glycosyltransferase subfamily 4-like N-terminal" evidence="2">
    <location>
        <begin position="16"/>
        <end position="149"/>
    </location>
</feature>
<dbReference type="Proteomes" id="UP000244223">
    <property type="component" value="Unassembled WGS sequence"/>
</dbReference>
<keyword evidence="3" id="KW-0808">Transferase</keyword>
<dbReference type="EMBL" id="QAON01000004">
    <property type="protein sequence ID" value="PTQ90029.1"/>
    <property type="molecule type" value="Genomic_DNA"/>
</dbReference>
<dbReference type="InterPro" id="IPR001296">
    <property type="entry name" value="Glyco_trans_1"/>
</dbReference>
<gene>
    <name evidence="3" type="ORF">C8N29_10467</name>
</gene>
<comment type="caution">
    <text evidence="3">The sequence shown here is derived from an EMBL/GenBank/DDBJ whole genome shotgun (WGS) entry which is preliminary data.</text>
</comment>